<dbReference type="Pfam" id="PF01381">
    <property type="entry name" value="HTH_3"/>
    <property type="match status" value="1"/>
</dbReference>
<evidence type="ECO:0000256" key="1">
    <source>
        <dbReference type="ARBA" id="ARBA00023125"/>
    </source>
</evidence>
<evidence type="ECO:0000313" key="3">
    <source>
        <dbReference type="EMBL" id="QBE95033.1"/>
    </source>
</evidence>
<evidence type="ECO:0000259" key="2">
    <source>
        <dbReference type="PROSITE" id="PS50943"/>
    </source>
</evidence>
<dbReference type="AlphaFoldDB" id="A0A4P6LVE1"/>
<sequence length="126" mass="14611">MEFNEKLQELRKNRNLTQEQLAEQLYVSRTAISKWESGRGYPSIDSLKEISKYYDVSLDDLLSNEEILKVAEEEHENKLHHFTDIVFGLLDCSVASFLFVPFFGEKVGDVIKSVSLFEVTQMPLYI</sequence>
<dbReference type="PANTHER" id="PTHR46558">
    <property type="entry name" value="TRACRIPTIONAL REGULATORY PROTEIN-RELATED-RELATED"/>
    <property type="match status" value="1"/>
</dbReference>
<dbReference type="SMART" id="SM00530">
    <property type="entry name" value="HTH_XRE"/>
    <property type="match status" value="1"/>
</dbReference>
<dbReference type="Gene3D" id="1.10.260.40">
    <property type="entry name" value="lambda repressor-like DNA-binding domains"/>
    <property type="match status" value="1"/>
</dbReference>
<dbReference type="InterPro" id="IPR010982">
    <property type="entry name" value="Lambda_DNA-bd_dom_sf"/>
</dbReference>
<dbReference type="Proteomes" id="UP000289794">
    <property type="component" value="Chromosome"/>
</dbReference>
<dbReference type="PROSITE" id="PS50943">
    <property type="entry name" value="HTH_CROC1"/>
    <property type="match status" value="1"/>
</dbReference>
<dbReference type="EMBL" id="CP035945">
    <property type="protein sequence ID" value="QBE95033.1"/>
    <property type="molecule type" value="Genomic_DNA"/>
</dbReference>
<dbReference type="GO" id="GO:0003677">
    <property type="term" value="F:DNA binding"/>
    <property type="evidence" value="ECO:0007669"/>
    <property type="project" value="UniProtKB-KW"/>
</dbReference>
<proteinExistence type="predicted"/>
<dbReference type="KEGG" id="bpro:PMF13cell1_00532"/>
<gene>
    <name evidence="3" type="primary">ddrOC</name>
    <name evidence="3" type="ORF">PMF13cell1_00532</name>
</gene>
<reference evidence="3 4" key="1">
    <citation type="submission" date="2019-01" db="EMBL/GenBank/DDBJ databases">
        <title>PMF-metabolizing Aryl O-demethylase.</title>
        <authorList>
            <person name="Kim M."/>
        </authorList>
    </citation>
    <scope>NUCLEOTIDE SEQUENCE [LARGE SCALE GENOMIC DNA]</scope>
    <source>
        <strain evidence="3 4">PMF1</strain>
    </source>
</reference>
<dbReference type="CDD" id="cd00093">
    <property type="entry name" value="HTH_XRE"/>
    <property type="match status" value="1"/>
</dbReference>
<dbReference type="SUPFAM" id="SSF47413">
    <property type="entry name" value="lambda repressor-like DNA-binding domains"/>
    <property type="match status" value="1"/>
</dbReference>
<dbReference type="InterPro" id="IPR001387">
    <property type="entry name" value="Cro/C1-type_HTH"/>
</dbReference>
<organism evidence="3 4">
    <name type="scientific">Blautia producta</name>
    <dbReference type="NCBI Taxonomy" id="33035"/>
    <lineage>
        <taxon>Bacteria</taxon>
        <taxon>Bacillati</taxon>
        <taxon>Bacillota</taxon>
        <taxon>Clostridia</taxon>
        <taxon>Lachnospirales</taxon>
        <taxon>Lachnospiraceae</taxon>
        <taxon>Blautia</taxon>
    </lineage>
</organism>
<accession>A0A4P6LVE1</accession>
<feature type="domain" description="HTH cro/C1-type" evidence="2">
    <location>
        <begin position="7"/>
        <end position="61"/>
    </location>
</feature>
<dbReference type="PANTHER" id="PTHR46558:SF4">
    <property type="entry name" value="DNA-BIDING PHAGE PROTEIN"/>
    <property type="match status" value="1"/>
</dbReference>
<dbReference type="RefSeq" id="WP_313736016.1">
    <property type="nucleotide sequence ID" value="NZ_JAVSNC010000008.1"/>
</dbReference>
<keyword evidence="1" id="KW-0238">DNA-binding</keyword>
<name>A0A4P6LVE1_9FIRM</name>
<evidence type="ECO:0000313" key="4">
    <source>
        <dbReference type="Proteomes" id="UP000289794"/>
    </source>
</evidence>
<protein>
    <submittedName>
        <fullName evidence="3">HTH-type transcriptional regulator DdrOC</fullName>
    </submittedName>
</protein>